<evidence type="ECO:0000313" key="1">
    <source>
        <dbReference type="EMBL" id="EOA26231.1"/>
    </source>
</evidence>
<dbReference type="PANTHER" id="PTHR47186">
    <property type="entry name" value="LEUCINE-RICH REPEAT-CONTAINING PROTEIN 57"/>
    <property type="match status" value="1"/>
</dbReference>
<feature type="non-terminal residue" evidence="1">
    <location>
        <position position="1"/>
    </location>
</feature>
<sequence>ISRNIEYLNIIGTAVKEVPMSIMSWSRLSDFRISYFESLKDFPFALDIITELQLNKDIQEVAPWVKEMSRLRVLKLDNCKNLVSLPQFSDSLSCIDADNCKSLERLDCSFNNPEIRLKFTNCFKLNQEAKDLIMHTSTRGYAILPGAQVPACFNHRAIGGSLKSNFSVWVFKDQSYKQFLSYLSMQPLRNLRWMYLSYSTDLKELPDISTATNLETLYLEKCSSLVELPSCIGELTSLRVLDLNGCSSLVKIPTSIENTTNLRRLVLSGCDNVVELPSIGNETKLEQLILNNCSRLVKLPSSINATNLQEMSLSNCSLVVELPTIENANNLNILDLNNCSSLLELPPSIGTAKNLEKLDISGCLSILELPSSIGNLQRLSTLTMCGCSKLEALPTNINLKSLDRLDLSDCSELKSIPEISRNIEYLNIIGTAVKEVPMSIMSWSRLSDF</sequence>
<evidence type="ECO:0000313" key="2">
    <source>
        <dbReference type="Proteomes" id="UP000029121"/>
    </source>
</evidence>
<dbReference type="eggNOG" id="ENOG502QQJE">
    <property type="taxonomic scope" value="Eukaryota"/>
</dbReference>
<dbReference type="FunFam" id="3.80.10.10:FF:000845">
    <property type="entry name" value="Disease resistance protein (TIR-NBS-LRR class)"/>
    <property type="match status" value="1"/>
</dbReference>
<gene>
    <name evidence="1" type="ORF">CARUB_v100195352mg</name>
</gene>
<protein>
    <recommendedName>
        <fullName evidence="3">Disease resistance protein</fullName>
    </recommendedName>
</protein>
<name>R0FUK2_9BRAS</name>
<dbReference type="PANTHER" id="PTHR47186:SF63">
    <property type="entry name" value="C-JID DOMAIN-CONTAINING PROTEIN"/>
    <property type="match status" value="1"/>
</dbReference>
<dbReference type="AlphaFoldDB" id="R0FUK2"/>
<dbReference type="Proteomes" id="UP000029121">
    <property type="component" value="Unassembled WGS sequence"/>
</dbReference>
<dbReference type="SUPFAM" id="SSF52058">
    <property type="entry name" value="L domain-like"/>
    <property type="match status" value="2"/>
</dbReference>
<feature type="non-terminal residue" evidence="1">
    <location>
        <position position="449"/>
    </location>
</feature>
<dbReference type="Pfam" id="PF00560">
    <property type="entry name" value="LRR_1"/>
    <property type="match status" value="2"/>
</dbReference>
<evidence type="ECO:0008006" key="3">
    <source>
        <dbReference type="Google" id="ProtNLM"/>
    </source>
</evidence>
<dbReference type="Gene3D" id="3.80.10.10">
    <property type="entry name" value="Ribonuclease Inhibitor"/>
    <property type="match status" value="3"/>
</dbReference>
<reference evidence="2" key="1">
    <citation type="journal article" date="2013" name="Nat. Genet.">
        <title>The Capsella rubella genome and the genomic consequences of rapid mating system evolution.</title>
        <authorList>
            <person name="Slotte T."/>
            <person name="Hazzouri K.M."/>
            <person name="Agren J.A."/>
            <person name="Koenig D."/>
            <person name="Maumus F."/>
            <person name="Guo Y.L."/>
            <person name="Steige K."/>
            <person name="Platts A.E."/>
            <person name="Escobar J.S."/>
            <person name="Newman L.K."/>
            <person name="Wang W."/>
            <person name="Mandakova T."/>
            <person name="Vello E."/>
            <person name="Smith L.M."/>
            <person name="Henz S.R."/>
            <person name="Steffen J."/>
            <person name="Takuno S."/>
            <person name="Brandvain Y."/>
            <person name="Coop G."/>
            <person name="Andolfatto P."/>
            <person name="Hu T.T."/>
            <person name="Blanchette M."/>
            <person name="Clark R.M."/>
            <person name="Quesneville H."/>
            <person name="Nordborg M."/>
            <person name="Gaut B.S."/>
            <person name="Lysak M.A."/>
            <person name="Jenkins J."/>
            <person name="Grimwood J."/>
            <person name="Chapman J."/>
            <person name="Prochnik S."/>
            <person name="Shu S."/>
            <person name="Rokhsar D."/>
            <person name="Schmutz J."/>
            <person name="Weigel D."/>
            <person name="Wright S.I."/>
        </authorList>
    </citation>
    <scope>NUCLEOTIDE SEQUENCE [LARGE SCALE GENOMIC DNA]</scope>
    <source>
        <strain evidence="2">cv. Monte Gargano</strain>
    </source>
</reference>
<accession>R0FUK2</accession>
<dbReference type="InterPro" id="IPR032675">
    <property type="entry name" value="LRR_dom_sf"/>
</dbReference>
<proteinExistence type="predicted"/>
<organism evidence="1 2">
    <name type="scientific">Capsella rubella</name>
    <dbReference type="NCBI Taxonomy" id="81985"/>
    <lineage>
        <taxon>Eukaryota</taxon>
        <taxon>Viridiplantae</taxon>
        <taxon>Streptophyta</taxon>
        <taxon>Embryophyta</taxon>
        <taxon>Tracheophyta</taxon>
        <taxon>Spermatophyta</taxon>
        <taxon>Magnoliopsida</taxon>
        <taxon>eudicotyledons</taxon>
        <taxon>Gunneridae</taxon>
        <taxon>Pentapetalae</taxon>
        <taxon>rosids</taxon>
        <taxon>malvids</taxon>
        <taxon>Brassicales</taxon>
        <taxon>Brassicaceae</taxon>
        <taxon>Camelineae</taxon>
        <taxon>Capsella</taxon>
    </lineage>
</organism>
<dbReference type="EMBL" id="KB870809">
    <property type="protein sequence ID" value="EOA26231.1"/>
    <property type="molecule type" value="Genomic_DNA"/>
</dbReference>
<keyword evidence="2" id="KW-1185">Reference proteome</keyword>
<dbReference type="STRING" id="81985.R0FUK2"/>
<dbReference type="InterPro" id="IPR001611">
    <property type="entry name" value="Leu-rich_rpt"/>
</dbReference>